<protein>
    <submittedName>
        <fullName evidence="2">Uncharacterized protein</fullName>
    </submittedName>
</protein>
<dbReference type="AlphaFoldDB" id="A0A444X3R6"/>
<reference evidence="2 3" key="1">
    <citation type="submission" date="2019-01" db="EMBL/GenBank/DDBJ databases">
        <title>Sequencing of cultivated peanut Arachis hypogaea provides insights into genome evolution and oil improvement.</title>
        <authorList>
            <person name="Chen X."/>
        </authorList>
    </citation>
    <scope>NUCLEOTIDE SEQUENCE [LARGE SCALE GENOMIC DNA]</scope>
    <source>
        <strain evidence="3">cv. Fuhuasheng</strain>
        <tissue evidence="2">Leaves</tissue>
    </source>
</reference>
<feature type="compositionally biased region" description="Basic and acidic residues" evidence="1">
    <location>
        <begin position="11"/>
        <end position="23"/>
    </location>
</feature>
<dbReference type="EMBL" id="SDMP01000020">
    <property type="protein sequence ID" value="RYQ84253.1"/>
    <property type="molecule type" value="Genomic_DNA"/>
</dbReference>
<comment type="caution">
    <text evidence="2">The sequence shown here is derived from an EMBL/GenBank/DDBJ whole genome shotgun (WGS) entry which is preliminary data.</text>
</comment>
<dbReference type="Proteomes" id="UP000289738">
    <property type="component" value="Chromosome B10"/>
</dbReference>
<name>A0A444X3R6_ARAHY</name>
<sequence>MFLEESLEIGLDTREEAPLDEGHGEELQRAYADTDGPYPELGKDKTLNSGFEDDLDVLFGKTGFGYVAIVSVLSFDFRGDTRNLWNCLERNCDDVILGDECRFVENGLNKEGLFERPGEITKGYLWPLHIKAKVERLGINHILVDGGAEMNLLPESMLPLFQKIVEDLIKKNLTTPKSTDSFPSDTEKNPKGKMKKVKWEECKVVTLANEEIQEGDASKPTEHCQGSS</sequence>
<gene>
    <name evidence="2" type="ORF">Ahy_B10g103364</name>
</gene>
<evidence type="ECO:0000313" key="3">
    <source>
        <dbReference type="Proteomes" id="UP000289738"/>
    </source>
</evidence>
<keyword evidence="3" id="KW-1185">Reference proteome</keyword>
<feature type="region of interest" description="Disordered" evidence="1">
    <location>
        <begin position="1"/>
        <end position="23"/>
    </location>
</feature>
<evidence type="ECO:0000256" key="1">
    <source>
        <dbReference type="SAM" id="MobiDB-lite"/>
    </source>
</evidence>
<proteinExistence type="predicted"/>
<organism evidence="2 3">
    <name type="scientific">Arachis hypogaea</name>
    <name type="common">Peanut</name>
    <dbReference type="NCBI Taxonomy" id="3818"/>
    <lineage>
        <taxon>Eukaryota</taxon>
        <taxon>Viridiplantae</taxon>
        <taxon>Streptophyta</taxon>
        <taxon>Embryophyta</taxon>
        <taxon>Tracheophyta</taxon>
        <taxon>Spermatophyta</taxon>
        <taxon>Magnoliopsida</taxon>
        <taxon>eudicotyledons</taxon>
        <taxon>Gunneridae</taxon>
        <taxon>Pentapetalae</taxon>
        <taxon>rosids</taxon>
        <taxon>fabids</taxon>
        <taxon>Fabales</taxon>
        <taxon>Fabaceae</taxon>
        <taxon>Papilionoideae</taxon>
        <taxon>50 kb inversion clade</taxon>
        <taxon>dalbergioids sensu lato</taxon>
        <taxon>Dalbergieae</taxon>
        <taxon>Pterocarpus clade</taxon>
        <taxon>Arachis</taxon>
    </lineage>
</organism>
<evidence type="ECO:0000313" key="2">
    <source>
        <dbReference type="EMBL" id="RYQ84253.1"/>
    </source>
</evidence>
<accession>A0A444X3R6</accession>